<dbReference type="GO" id="GO:0003828">
    <property type="term" value="F:alpha-N-acetylneuraminate alpha-2,8-sialyltransferase activity"/>
    <property type="evidence" value="ECO:0007669"/>
    <property type="project" value="TreeGrafter"/>
</dbReference>
<keyword evidence="6" id="KW-0735">Signal-anchor</keyword>
<comment type="subcellular location">
    <subcellularLocation>
        <location evidence="1">Golgi apparatus membrane</location>
        <topology evidence="1">Single-pass type II membrane protein</topology>
    </subcellularLocation>
</comment>
<dbReference type="KEGG" id="ehx:EMIHUDRAFT_229870"/>
<keyword evidence="8" id="KW-0333">Golgi apparatus</keyword>
<evidence type="ECO:0000256" key="8">
    <source>
        <dbReference type="ARBA" id="ARBA00023034"/>
    </source>
</evidence>
<dbReference type="InterPro" id="IPR050943">
    <property type="entry name" value="Glycosyltr_29_Sialyltrsf"/>
</dbReference>
<dbReference type="PANTHER" id="PTHR11987">
    <property type="entry name" value="ALPHA-2,8-SIALYLTRANSFERASE"/>
    <property type="match status" value="1"/>
</dbReference>
<evidence type="ECO:0000256" key="7">
    <source>
        <dbReference type="ARBA" id="ARBA00022989"/>
    </source>
</evidence>
<name>A0A0D3KC33_EMIH1</name>
<evidence type="ECO:0000256" key="10">
    <source>
        <dbReference type="ARBA" id="ARBA00023180"/>
    </source>
</evidence>
<keyword evidence="5" id="KW-0812">Transmembrane</keyword>
<dbReference type="GO" id="GO:0000139">
    <property type="term" value="C:Golgi membrane"/>
    <property type="evidence" value="ECO:0007669"/>
    <property type="project" value="UniProtKB-SubCell"/>
</dbReference>
<dbReference type="Pfam" id="PF00777">
    <property type="entry name" value="Glyco_transf_29"/>
    <property type="match status" value="1"/>
</dbReference>
<keyword evidence="7" id="KW-1133">Transmembrane helix</keyword>
<evidence type="ECO:0000256" key="6">
    <source>
        <dbReference type="ARBA" id="ARBA00022968"/>
    </source>
</evidence>
<dbReference type="Gene3D" id="3.90.1480.20">
    <property type="entry name" value="Glycosyl transferase family 29"/>
    <property type="match status" value="1"/>
</dbReference>
<dbReference type="InterPro" id="IPR038578">
    <property type="entry name" value="GT29-like_sf"/>
</dbReference>
<dbReference type="AlphaFoldDB" id="A0A0D3KC33"/>
<accession>A0A0D3KC33</accession>
<evidence type="ECO:0000313" key="12">
    <source>
        <dbReference type="Proteomes" id="UP000013827"/>
    </source>
</evidence>
<keyword evidence="10" id="KW-0325">Glycoprotein</keyword>
<dbReference type="PANTHER" id="PTHR11987:SF53">
    <property type="entry name" value="ALPHA-2,8-SIALYLTRANSFERASE 8F-LIKE"/>
    <property type="match status" value="1"/>
</dbReference>
<keyword evidence="3" id="KW-0328">Glycosyltransferase</keyword>
<dbReference type="EnsemblProtists" id="EOD33318">
    <property type="protein sequence ID" value="EOD33318"/>
    <property type="gene ID" value="EMIHUDRAFT_229870"/>
</dbReference>
<evidence type="ECO:0000256" key="1">
    <source>
        <dbReference type="ARBA" id="ARBA00004323"/>
    </source>
</evidence>
<evidence type="ECO:0000313" key="11">
    <source>
        <dbReference type="EnsemblProtists" id="EOD33318"/>
    </source>
</evidence>
<dbReference type="CDD" id="cd19952">
    <property type="entry name" value="GT29"/>
    <property type="match status" value="1"/>
</dbReference>
<reference evidence="11" key="2">
    <citation type="submission" date="2024-10" db="UniProtKB">
        <authorList>
            <consortium name="EnsemblProtists"/>
        </authorList>
    </citation>
    <scope>IDENTIFICATION</scope>
</reference>
<dbReference type="GO" id="GO:0009311">
    <property type="term" value="P:oligosaccharide metabolic process"/>
    <property type="evidence" value="ECO:0007669"/>
    <property type="project" value="TreeGrafter"/>
</dbReference>
<dbReference type="Proteomes" id="UP000013827">
    <property type="component" value="Unassembled WGS sequence"/>
</dbReference>
<protein>
    <submittedName>
        <fullName evidence="11">Uncharacterized protein</fullName>
    </submittedName>
</protein>
<dbReference type="GO" id="GO:0006491">
    <property type="term" value="P:N-glycan processing"/>
    <property type="evidence" value="ECO:0007669"/>
    <property type="project" value="TreeGrafter"/>
</dbReference>
<reference evidence="12" key="1">
    <citation type="journal article" date="2013" name="Nature">
        <title>Pan genome of the phytoplankton Emiliania underpins its global distribution.</title>
        <authorList>
            <person name="Read B.A."/>
            <person name="Kegel J."/>
            <person name="Klute M.J."/>
            <person name="Kuo A."/>
            <person name="Lefebvre S.C."/>
            <person name="Maumus F."/>
            <person name="Mayer C."/>
            <person name="Miller J."/>
            <person name="Monier A."/>
            <person name="Salamov A."/>
            <person name="Young J."/>
            <person name="Aguilar M."/>
            <person name="Claverie J.M."/>
            <person name="Frickenhaus S."/>
            <person name="Gonzalez K."/>
            <person name="Herman E.K."/>
            <person name="Lin Y.C."/>
            <person name="Napier J."/>
            <person name="Ogata H."/>
            <person name="Sarno A.F."/>
            <person name="Shmutz J."/>
            <person name="Schroeder D."/>
            <person name="de Vargas C."/>
            <person name="Verret F."/>
            <person name="von Dassow P."/>
            <person name="Valentin K."/>
            <person name="Van de Peer Y."/>
            <person name="Wheeler G."/>
            <person name="Dacks J.B."/>
            <person name="Delwiche C.F."/>
            <person name="Dyhrman S.T."/>
            <person name="Glockner G."/>
            <person name="John U."/>
            <person name="Richards T."/>
            <person name="Worden A.Z."/>
            <person name="Zhang X."/>
            <person name="Grigoriev I.V."/>
            <person name="Allen A.E."/>
            <person name="Bidle K."/>
            <person name="Borodovsky M."/>
            <person name="Bowler C."/>
            <person name="Brownlee C."/>
            <person name="Cock J.M."/>
            <person name="Elias M."/>
            <person name="Gladyshev V.N."/>
            <person name="Groth M."/>
            <person name="Guda C."/>
            <person name="Hadaegh A."/>
            <person name="Iglesias-Rodriguez M.D."/>
            <person name="Jenkins J."/>
            <person name="Jones B.M."/>
            <person name="Lawson T."/>
            <person name="Leese F."/>
            <person name="Lindquist E."/>
            <person name="Lobanov A."/>
            <person name="Lomsadze A."/>
            <person name="Malik S.B."/>
            <person name="Marsh M.E."/>
            <person name="Mackinder L."/>
            <person name="Mock T."/>
            <person name="Mueller-Roeber B."/>
            <person name="Pagarete A."/>
            <person name="Parker M."/>
            <person name="Probert I."/>
            <person name="Quesneville H."/>
            <person name="Raines C."/>
            <person name="Rensing S.A."/>
            <person name="Riano-Pachon D.M."/>
            <person name="Richier S."/>
            <person name="Rokitta S."/>
            <person name="Shiraiwa Y."/>
            <person name="Soanes D.M."/>
            <person name="van der Giezen M."/>
            <person name="Wahlund T.M."/>
            <person name="Williams B."/>
            <person name="Wilson W."/>
            <person name="Wolfe G."/>
            <person name="Wurch L.L."/>
        </authorList>
    </citation>
    <scope>NUCLEOTIDE SEQUENCE</scope>
</reference>
<evidence type="ECO:0000256" key="5">
    <source>
        <dbReference type="ARBA" id="ARBA00022692"/>
    </source>
</evidence>
<evidence type="ECO:0000256" key="4">
    <source>
        <dbReference type="ARBA" id="ARBA00022679"/>
    </source>
</evidence>
<comment type="similarity">
    <text evidence="2">Belongs to the glycosyltransferase 29 family.</text>
</comment>
<evidence type="ECO:0000256" key="9">
    <source>
        <dbReference type="ARBA" id="ARBA00023136"/>
    </source>
</evidence>
<dbReference type="STRING" id="2903.R1DCY6"/>
<dbReference type="GeneID" id="17278588"/>
<dbReference type="RefSeq" id="XP_005785747.1">
    <property type="nucleotide sequence ID" value="XM_005785690.1"/>
</dbReference>
<keyword evidence="4" id="KW-0808">Transferase</keyword>
<keyword evidence="12" id="KW-1185">Reference proteome</keyword>
<evidence type="ECO:0000256" key="3">
    <source>
        <dbReference type="ARBA" id="ARBA00022676"/>
    </source>
</evidence>
<dbReference type="PaxDb" id="2903-EOD33318"/>
<dbReference type="InterPro" id="IPR001675">
    <property type="entry name" value="Glyco_trans_29"/>
</dbReference>
<organism evidence="11 12">
    <name type="scientific">Emiliania huxleyi (strain CCMP1516)</name>
    <dbReference type="NCBI Taxonomy" id="280463"/>
    <lineage>
        <taxon>Eukaryota</taxon>
        <taxon>Haptista</taxon>
        <taxon>Haptophyta</taxon>
        <taxon>Prymnesiophyceae</taxon>
        <taxon>Isochrysidales</taxon>
        <taxon>Noelaerhabdaceae</taxon>
        <taxon>Emiliania</taxon>
    </lineage>
</organism>
<keyword evidence="9" id="KW-0472">Membrane</keyword>
<dbReference type="eggNOG" id="KOG2692">
    <property type="taxonomic scope" value="Eukaryota"/>
</dbReference>
<proteinExistence type="inferred from homology"/>
<dbReference type="HOGENOM" id="CLU_812431_0_0_1"/>
<evidence type="ECO:0000256" key="2">
    <source>
        <dbReference type="ARBA" id="ARBA00006003"/>
    </source>
</evidence>
<sequence length="342" mass="36278">MMAYACCVKRRVASAGPLSEHNSAFDIRAVREALEALCAQRPPFGLLADLSTLEGILHGLGLPSEAATRGTGGVPNASHSRHSRTAAAAAARSEACRRLAARYAYDSPVVVGGGGRARGGAASRCAVVGSGGTLVGSGAGAAIDSHEVVYRFNLAPAGERWAGDVGTRTTFRLFNGQSRAGARRVNDSRGATHLLYCPFDRWLGKCLLSGVRWPPKGAVAAKGSDRPRHPRGTGSWLLVNPVFSLRTAEQQWAHGGRRGRMASTGLLGVALAAAACDHVTLFGFGNDSDAGTAATCAHYWECSRNQSRYFGGKAGYHDWHAQWRVLSDWVASGNLSYWTRRD</sequence>